<proteinExistence type="predicted"/>
<accession>A0ABV7XW44</accession>
<evidence type="ECO:0000259" key="2">
    <source>
        <dbReference type="Pfam" id="PF12708"/>
    </source>
</evidence>
<dbReference type="Pfam" id="PF12708">
    <property type="entry name" value="Pect-lyase_RHGA_epim"/>
    <property type="match status" value="1"/>
</dbReference>
<dbReference type="InterPro" id="IPR006626">
    <property type="entry name" value="PbH1"/>
</dbReference>
<dbReference type="InterPro" id="IPR012334">
    <property type="entry name" value="Pectin_lyas_fold"/>
</dbReference>
<dbReference type="InterPro" id="IPR024535">
    <property type="entry name" value="RHGA/B-epi-like_pectate_lyase"/>
</dbReference>
<organism evidence="3 4">
    <name type="scientific">Chryseobacterium tructae</name>
    <dbReference type="NCBI Taxonomy" id="1037380"/>
    <lineage>
        <taxon>Bacteria</taxon>
        <taxon>Pseudomonadati</taxon>
        <taxon>Bacteroidota</taxon>
        <taxon>Flavobacteriia</taxon>
        <taxon>Flavobacteriales</taxon>
        <taxon>Weeksellaceae</taxon>
        <taxon>Chryseobacterium group</taxon>
        <taxon>Chryseobacterium</taxon>
    </lineage>
</organism>
<name>A0ABV7XW44_9FLAO</name>
<dbReference type="Proteomes" id="UP001595735">
    <property type="component" value="Unassembled WGS sequence"/>
</dbReference>
<dbReference type="InterPro" id="IPR011050">
    <property type="entry name" value="Pectin_lyase_fold/virulence"/>
</dbReference>
<reference evidence="4" key="1">
    <citation type="journal article" date="2019" name="Int. J. Syst. Evol. Microbiol.">
        <title>The Global Catalogue of Microorganisms (GCM) 10K type strain sequencing project: providing services to taxonomists for standard genome sequencing and annotation.</title>
        <authorList>
            <consortium name="The Broad Institute Genomics Platform"/>
            <consortium name="The Broad Institute Genome Sequencing Center for Infectious Disease"/>
            <person name="Wu L."/>
            <person name="Ma J."/>
        </authorList>
    </citation>
    <scope>NUCLEOTIDE SEQUENCE [LARGE SCALE GENOMIC DNA]</scope>
    <source>
        <strain evidence="4">CECT 7798</strain>
    </source>
</reference>
<evidence type="ECO:0000313" key="4">
    <source>
        <dbReference type="Proteomes" id="UP001595735"/>
    </source>
</evidence>
<sequence length="381" mass="42593">MKSYLTLCFLTVFVFSFAQNIDIKNYGAKGDGVSDDTNAFTKAVNDINMKYGKQKRHVNLFIPSGTYIISKPIILNKFISITGEFVNSTIIKVKNPNSEAIILERNGDEHIIDGYNYIKSLTLLGPNCDDKNVFDPKPQYTNSTKSTGIKIYGLRTRVEDIQIEGFANNGIEILSAYYTFITNCFIRNNGIGVLLDKESTSVYLTKSEMRYNSIGIYITGRSFANFINNNMIENNLAGYLSADKTSQLSNLKSTGRGIVIDQASNNMINNNYFERHYVSVSVSNSYNNVINNNFFAVNGDGDTANKDKSQTLYQLVGSTSNNMFEKNVTVSSRPAKVIVSDDADLSRNTIDMDPDSNRALKNELMKNRNSSFKAPKIVDQK</sequence>
<dbReference type="Gene3D" id="2.160.20.10">
    <property type="entry name" value="Single-stranded right-handed beta-helix, Pectin lyase-like"/>
    <property type="match status" value="1"/>
</dbReference>
<protein>
    <submittedName>
        <fullName evidence="3">Glycosyl hydrolase family 28-related protein</fullName>
    </submittedName>
</protein>
<dbReference type="EMBL" id="JBHRYO010000002">
    <property type="protein sequence ID" value="MFC3755993.1"/>
    <property type="molecule type" value="Genomic_DNA"/>
</dbReference>
<dbReference type="GO" id="GO:0016787">
    <property type="term" value="F:hydrolase activity"/>
    <property type="evidence" value="ECO:0007669"/>
    <property type="project" value="UniProtKB-KW"/>
</dbReference>
<comment type="caution">
    <text evidence="3">The sequence shown here is derived from an EMBL/GenBank/DDBJ whole genome shotgun (WGS) entry which is preliminary data.</text>
</comment>
<dbReference type="SMART" id="SM00710">
    <property type="entry name" value="PbH1"/>
    <property type="match status" value="5"/>
</dbReference>
<evidence type="ECO:0000256" key="1">
    <source>
        <dbReference type="SAM" id="SignalP"/>
    </source>
</evidence>
<keyword evidence="1" id="KW-0732">Signal</keyword>
<keyword evidence="4" id="KW-1185">Reference proteome</keyword>
<keyword evidence="3" id="KW-0378">Hydrolase</keyword>
<evidence type="ECO:0000313" key="3">
    <source>
        <dbReference type="EMBL" id="MFC3755993.1"/>
    </source>
</evidence>
<dbReference type="RefSeq" id="WP_290296172.1">
    <property type="nucleotide sequence ID" value="NZ_JAUFQR010000001.1"/>
</dbReference>
<feature type="domain" description="Rhamnogalacturonase A/B/Epimerase-like pectate lyase" evidence="2">
    <location>
        <begin position="22"/>
        <end position="234"/>
    </location>
</feature>
<feature type="chain" id="PRO_5046516564" evidence="1">
    <location>
        <begin position="19"/>
        <end position="381"/>
    </location>
</feature>
<feature type="signal peptide" evidence="1">
    <location>
        <begin position="1"/>
        <end position="18"/>
    </location>
</feature>
<gene>
    <name evidence="3" type="ORF">ACFONJ_08460</name>
</gene>
<dbReference type="SUPFAM" id="SSF51126">
    <property type="entry name" value="Pectin lyase-like"/>
    <property type="match status" value="1"/>
</dbReference>